<dbReference type="SUPFAM" id="SSF48264">
    <property type="entry name" value="Cytochrome P450"/>
    <property type="match status" value="1"/>
</dbReference>
<protein>
    <submittedName>
        <fullName evidence="1">Uncharacterized protein</fullName>
    </submittedName>
</protein>
<dbReference type="InterPro" id="IPR036396">
    <property type="entry name" value="Cyt_P450_sf"/>
</dbReference>
<dbReference type="STRING" id="253628.A0A0D1XKR5"/>
<dbReference type="GO" id="GO:0020037">
    <property type="term" value="F:heme binding"/>
    <property type="evidence" value="ECO:0007669"/>
    <property type="project" value="InterPro"/>
</dbReference>
<dbReference type="HOGENOM" id="CLU_1741984_0_0_1"/>
<dbReference type="VEuPathDB" id="FungiDB:PV09_05967"/>
<evidence type="ECO:0000313" key="1">
    <source>
        <dbReference type="EMBL" id="KIW02921.1"/>
    </source>
</evidence>
<accession>A0A0D1XKR5</accession>
<dbReference type="InParanoid" id="A0A0D1XKR5"/>
<name>A0A0D1XKR5_9PEZI</name>
<sequence>MPMPSMDVWKGAINGNVVDSLVSAQSKSVHGKMRRAVADLYASTNIVTYQLRINDDMIKCFIKRVDKDFIQGSHDGRRCDIDNWVQCLAFDIIDGRLKERRSQGVDMLDGFLESQKKYPDFIDETVLGACVSGNFRAMSDTTAIVLGSSI</sequence>
<dbReference type="GO" id="GO:0016705">
    <property type="term" value="F:oxidoreductase activity, acting on paired donors, with incorporation or reduction of molecular oxygen"/>
    <property type="evidence" value="ECO:0007669"/>
    <property type="project" value="InterPro"/>
</dbReference>
<organism evidence="1 2">
    <name type="scientific">Verruconis gallopava</name>
    <dbReference type="NCBI Taxonomy" id="253628"/>
    <lineage>
        <taxon>Eukaryota</taxon>
        <taxon>Fungi</taxon>
        <taxon>Dikarya</taxon>
        <taxon>Ascomycota</taxon>
        <taxon>Pezizomycotina</taxon>
        <taxon>Dothideomycetes</taxon>
        <taxon>Pleosporomycetidae</taxon>
        <taxon>Venturiales</taxon>
        <taxon>Sympoventuriaceae</taxon>
        <taxon>Verruconis</taxon>
    </lineage>
</organism>
<dbReference type="GO" id="GO:0005506">
    <property type="term" value="F:iron ion binding"/>
    <property type="evidence" value="ECO:0007669"/>
    <property type="project" value="InterPro"/>
</dbReference>
<dbReference type="AlphaFoldDB" id="A0A0D1XKR5"/>
<dbReference type="GeneID" id="27313940"/>
<dbReference type="GO" id="GO:0004497">
    <property type="term" value="F:monooxygenase activity"/>
    <property type="evidence" value="ECO:0007669"/>
    <property type="project" value="InterPro"/>
</dbReference>
<reference evidence="1 2" key="1">
    <citation type="submission" date="2015-01" db="EMBL/GenBank/DDBJ databases">
        <title>The Genome Sequence of Ochroconis gallopava CBS43764.</title>
        <authorList>
            <consortium name="The Broad Institute Genomics Platform"/>
            <person name="Cuomo C."/>
            <person name="de Hoog S."/>
            <person name="Gorbushina A."/>
            <person name="Stielow B."/>
            <person name="Teixiera M."/>
            <person name="Abouelleil A."/>
            <person name="Chapman S.B."/>
            <person name="Priest M."/>
            <person name="Young S.K."/>
            <person name="Wortman J."/>
            <person name="Nusbaum C."/>
            <person name="Birren B."/>
        </authorList>
    </citation>
    <scope>NUCLEOTIDE SEQUENCE [LARGE SCALE GENOMIC DNA]</scope>
    <source>
        <strain evidence="1 2">CBS 43764</strain>
    </source>
</reference>
<dbReference type="EMBL" id="KN847547">
    <property type="protein sequence ID" value="KIW02921.1"/>
    <property type="molecule type" value="Genomic_DNA"/>
</dbReference>
<evidence type="ECO:0000313" key="2">
    <source>
        <dbReference type="Proteomes" id="UP000053259"/>
    </source>
</evidence>
<dbReference type="Proteomes" id="UP000053259">
    <property type="component" value="Unassembled WGS sequence"/>
</dbReference>
<gene>
    <name evidence="1" type="ORF">PV09_05967</name>
</gene>
<proteinExistence type="predicted"/>
<keyword evidence="2" id="KW-1185">Reference proteome</keyword>
<dbReference type="RefSeq" id="XP_016212790.1">
    <property type="nucleotide sequence ID" value="XM_016359541.1"/>
</dbReference>